<reference evidence="11 12" key="1">
    <citation type="submission" date="2021-02" db="EMBL/GenBank/DDBJ databases">
        <title>Niveibacterium changnyeongensis HC41.</title>
        <authorList>
            <person name="Kang M."/>
        </authorList>
    </citation>
    <scope>NUCLEOTIDE SEQUENCE [LARGE SCALE GENOMIC DNA]</scope>
    <source>
        <strain evidence="11 12">HC41</strain>
    </source>
</reference>
<dbReference type="InterPro" id="IPR045834">
    <property type="entry name" value="Csd3_N2"/>
</dbReference>
<dbReference type="CDD" id="cd12797">
    <property type="entry name" value="M23_peptidase"/>
    <property type="match status" value="1"/>
</dbReference>
<dbReference type="PANTHER" id="PTHR21666:SF288">
    <property type="entry name" value="CELL DIVISION PROTEIN YTFB"/>
    <property type="match status" value="1"/>
</dbReference>
<evidence type="ECO:0000256" key="1">
    <source>
        <dbReference type="ARBA" id="ARBA00001947"/>
    </source>
</evidence>
<dbReference type="Gene3D" id="2.70.70.10">
    <property type="entry name" value="Glucose Permease (Domain IIA)"/>
    <property type="match status" value="1"/>
</dbReference>
<dbReference type="Pfam" id="PF01551">
    <property type="entry name" value="Peptidase_M23"/>
    <property type="match status" value="1"/>
</dbReference>
<feature type="domain" description="DD-carboxypeptidase/endopeptidase Mpg-like N-terminal" evidence="10">
    <location>
        <begin position="40"/>
        <end position="98"/>
    </location>
</feature>
<dbReference type="Pfam" id="PF19425">
    <property type="entry name" value="Csd3_N2"/>
    <property type="match status" value="1"/>
</dbReference>
<evidence type="ECO:0000313" key="11">
    <source>
        <dbReference type="EMBL" id="QSI78407.1"/>
    </source>
</evidence>
<dbReference type="PANTHER" id="PTHR21666">
    <property type="entry name" value="PEPTIDASE-RELATED"/>
    <property type="match status" value="1"/>
</dbReference>
<sequence>MVAAVAVIPGPDATTINQKAVIENLLVSPEAEILPDDAAFFREDRIQRGDTLASLLQRLNIDDPEVADLLRTHTLAQNAMRRLTPGATVHASMTAGGRVLTLALPGSSNDRQLLVERRDGSIVVRDVAVEFDTRIQAKSAEIRNSLFGATDEAGLPDSVAVGLAEIFGSEIDFHRDLRRGDHFRVIYEVLYHRGMPVKTGRILGAEFVNDGHRYTAVWNENGGRGDYYTAEGKSLKRGFLRSPLEFSRVTSGMGMRMHPIYGTMRAHKGVDYGAPIGTRVRSTADGTVEFAGRQGGYGNFIVLRHAGGITTAYGHLSRIDVRQGQRIHQGDTIGAVGNTGSSTGPHLHYEFRVAGEHKDPLKVILPDAPPLSGSELARFRQHSATIIAQLNDAAPTSRVARAE</sequence>
<evidence type="ECO:0000256" key="6">
    <source>
        <dbReference type="ARBA" id="ARBA00022833"/>
    </source>
</evidence>
<evidence type="ECO:0000256" key="5">
    <source>
        <dbReference type="ARBA" id="ARBA00022801"/>
    </source>
</evidence>
<dbReference type="InterPro" id="IPR011055">
    <property type="entry name" value="Dup_hybrid_motif"/>
</dbReference>
<dbReference type="RefSeq" id="WP_206255754.1">
    <property type="nucleotide sequence ID" value="NZ_CP071060.1"/>
</dbReference>
<evidence type="ECO:0000259" key="9">
    <source>
        <dbReference type="Pfam" id="PF19425"/>
    </source>
</evidence>
<gene>
    <name evidence="11" type="ORF">JY500_07220</name>
</gene>
<dbReference type="Pfam" id="PF22310">
    <property type="entry name" value="NMB0315_dom_I"/>
    <property type="match status" value="1"/>
</dbReference>
<keyword evidence="4" id="KW-0479">Metal-binding</keyword>
<evidence type="ECO:0000259" key="10">
    <source>
        <dbReference type="Pfam" id="PF22310"/>
    </source>
</evidence>
<evidence type="ECO:0000313" key="12">
    <source>
        <dbReference type="Proteomes" id="UP000663570"/>
    </source>
</evidence>
<dbReference type="InterPro" id="IPR050570">
    <property type="entry name" value="Cell_wall_metabolism_enzyme"/>
</dbReference>
<evidence type="ECO:0000256" key="3">
    <source>
        <dbReference type="ARBA" id="ARBA00022670"/>
    </source>
</evidence>
<dbReference type="EMBL" id="CP071060">
    <property type="protein sequence ID" value="QSI78407.1"/>
    <property type="molecule type" value="Genomic_DNA"/>
</dbReference>
<dbReference type="Proteomes" id="UP000663570">
    <property type="component" value="Chromosome"/>
</dbReference>
<organism evidence="11 12">
    <name type="scientific">Niveibacterium microcysteis</name>
    <dbReference type="NCBI Taxonomy" id="2811415"/>
    <lineage>
        <taxon>Bacteria</taxon>
        <taxon>Pseudomonadati</taxon>
        <taxon>Pseudomonadota</taxon>
        <taxon>Betaproteobacteria</taxon>
        <taxon>Rhodocyclales</taxon>
        <taxon>Rhodocyclaceae</taxon>
        <taxon>Niveibacterium</taxon>
    </lineage>
</organism>
<dbReference type="Gene3D" id="3.10.450.350">
    <property type="match status" value="2"/>
</dbReference>
<accession>A0ABX7MET4</accession>
<protein>
    <submittedName>
        <fullName evidence="11">Peptidoglycan DD-metalloendopeptidase family protein</fullName>
    </submittedName>
</protein>
<dbReference type="InterPro" id="IPR054512">
    <property type="entry name" value="NMB0315-like_N"/>
</dbReference>
<feature type="domain" description="Csd3-like second N-terminal" evidence="9">
    <location>
        <begin position="140"/>
        <end position="245"/>
    </location>
</feature>
<comment type="cofactor">
    <cofactor evidence="1">
        <name>Zn(2+)</name>
        <dbReference type="ChEBI" id="CHEBI:29105"/>
    </cofactor>
</comment>
<keyword evidence="5" id="KW-0378">Hydrolase</keyword>
<feature type="domain" description="M23ase beta-sheet core" evidence="8">
    <location>
        <begin position="266"/>
        <end position="360"/>
    </location>
</feature>
<dbReference type="SUPFAM" id="SSF51261">
    <property type="entry name" value="Duplicated hybrid motif"/>
    <property type="match status" value="1"/>
</dbReference>
<dbReference type="InterPro" id="IPR016047">
    <property type="entry name" value="M23ase_b-sheet_dom"/>
</dbReference>
<proteinExistence type="predicted"/>
<evidence type="ECO:0000256" key="2">
    <source>
        <dbReference type="ARBA" id="ARBA00004196"/>
    </source>
</evidence>
<evidence type="ECO:0000256" key="4">
    <source>
        <dbReference type="ARBA" id="ARBA00022723"/>
    </source>
</evidence>
<name>A0ABX7MET4_9RHOO</name>
<keyword evidence="3" id="KW-0645">Protease</keyword>
<keyword evidence="6" id="KW-0862">Zinc</keyword>
<keyword evidence="12" id="KW-1185">Reference proteome</keyword>
<keyword evidence="7" id="KW-0482">Metalloprotease</keyword>
<evidence type="ECO:0000256" key="7">
    <source>
        <dbReference type="ARBA" id="ARBA00023049"/>
    </source>
</evidence>
<comment type="subcellular location">
    <subcellularLocation>
        <location evidence="2">Cell envelope</location>
    </subcellularLocation>
</comment>
<evidence type="ECO:0000259" key="8">
    <source>
        <dbReference type="Pfam" id="PF01551"/>
    </source>
</evidence>